<accession>A0A9Q5EW28</accession>
<organism evidence="2 3">
    <name type="scientific">Rhodococcus hoagii</name>
    <name type="common">Corynebacterium equii</name>
    <dbReference type="NCBI Taxonomy" id="43767"/>
    <lineage>
        <taxon>Bacteria</taxon>
        <taxon>Bacillati</taxon>
        <taxon>Actinomycetota</taxon>
        <taxon>Actinomycetes</taxon>
        <taxon>Mycobacteriales</taxon>
        <taxon>Nocardiaceae</taxon>
        <taxon>Prescottella</taxon>
    </lineage>
</organism>
<evidence type="ECO:0000313" key="3">
    <source>
        <dbReference type="Proteomes" id="UP000603463"/>
    </source>
</evidence>
<proteinExistence type="predicted"/>
<evidence type="ECO:0000313" key="2">
    <source>
        <dbReference type="EMBL" id="NKT77250.1"/>
    </source>
</evidence>
<dbReference type="AlphaFoldDB" id="A0A9Q5EW28"/>
<dbReference type="EMBL" id="WVBC01000002">
    <property type="protein sequence ID" value="NKT77250.1"/>
    <property type="molecule type" value="Genomic_DNA"/>
</dbReference>
<evidence type="ECO:0000256" key="1">
    <source>
        <dbReference type="SAM" id="MobiDB-lite"/>
    </source>
</evidence>
<gene>
    <name evidence="2" type="ORF">GS882_03310</name>
</gene>
<dbReference type="Proteomes" id="UP000603463">
    <property type="component" value="Unassembled WGS sequence"/>
</dbReference>
<name>A0A9Q5EW28_RHOHA</name>
<comment type="caution">
    <text evidence="2">The sequence shown here is derived from an EMBL/GenBank/DDBJ whole genome shotgun (WGS) entry which is preliminary data.</text>
</comment>
<sequence length="65" mass="7058">MSQLVSYVHVFDEDGRTHIFGPGDEVPAWAAEKILNPAAWDEMPEPAAEPEVAKKAPRTRAKAGA</sequence>
<feature type="compositionally biased region" description="Low complexity" evidence="1">
    <location>
        <begin position="41"/>
        <end position="50"/>
    </location>
</feature>
<feature type="region of interest" description="Disordered" evidence="1">
    <location>
        <begin position="41"/>
        <end position="65"/>
    </location>
</feature>
<feature type="compositionally biased region" description="Basic residues" evidence="1">
    <location>
        <begin position="55"/>
        <end position="65"/>
    </location>
</feature>
<reference evidence="2" key="1">
    <citation type="journal article" date="2020" name="Environ. Microbiol.">
        <title>The novel and transferable erm(51) gene confers Macrolides, Lincosamides, and Streptogramins B (MLSB) resistance to clonal Rhodococcus equi in the environment.</title>
        <authorList>
            <person name="Huber L."/>
            <person name="Giguere S."/>
            <person name="Slovis N.M."/>
            <person name="Alvarez-Narvaez S."/>
            <person name="Hart K.A."/>
            <person name="Greiter M."/>
            <person name="Morris E.R.A."/>
            <person name="Cohen N.D."/>
        </authorList>
    </citation>
    <scope>NUCLEOTIDE SEQUENCE</scope>
    <source>
        <strain evidence="2">Lh_116_1</strain>
    </source>
</reference>
<protein>
    <submittedName>
        <fullName evidence="2">Uncharacterized protein</fullName>
    </submittedName>
</protein>